<dbReference type="Proteomes" id="UP001202180">
    <property type="component" value="Unassembled WGS sequence"/>
</dbReference>
<accession>A0ABT0HUK0</accession>
<comment type="caution">
    <text evidence="2">The sequence shown here is derived from an EMBL/GenBank/DDBJ whole genome shotgun (WGS) entry which is preliminary data.</text>
</comment>
<dbReference type="SMART" id="SM00860">
    <property type="entry name" value="SMI1_KNR4"/>
    <property type="match status" value="1"/>
</dbReference>
<dbReference type="InterPro" id="IPR018958">
    <property type="entry name" value="Knr4/Smi1-like_dom"/>
</dbReference>
<dbReference type="Pfam" id="PF09346">
    <property type="entry name" value="SMI1_KNR4"/>
    <property type="match status" value="1"/>
</dbReference>
<gene>
    <name evidence="2" type="ORF">M0L20_28645</name>
</gene>
<dbReference type="SUPFAM" id="SSF160631">
    <property type="entry name" value="SMI1/KNR4-like"/>
    <property type="match status" value="1"/>
</dbReference>
<dbReference type="RefSeq" id="WP_248480655.1">
    <property type="nucleotide sequence ID" value="NZ_JALPRF010000012.1"/>
</dbReference>
<organism evidence="2 3">
    <name type="scientific">Spirosoma liriopis</name>
    <dbReference type="NCBI Taxonomy" id="2937440"/>
    <lineage>
        <taxon>Bacteria</taxon>
        <taxon>Pseudomonadati</taxon>
        <taxon>Bacteroidota</taxon>
        <taxon>Cytophagia</taxon>
        <taxon>Cytophagales</taxon>
        <taxon>Cytophagaceae</taxon>
        <taxon>Spirosoma</taxon>
    </lineage>
</organism>
<name>A0ABT0HUK0_9BACT</name>
<dbReference type="InterPro" id="IPR037883">
    <property type="entry name" value="Knr4/Smi1-like_sf"/>
</dbReference>
<evidence type="ECO:0000313" key="2">
    <source>
        <dbReference type="EMBL" id="MCK8495869.1"/>
    </source>
</evidence>
<evidence type="ECO:0000313" key="3">
    <source>
        <dbReference type="Proteomes" id="UP001202180"/>
    </source>
</evidence>
<protein>
    <submittedName>
        <fullName evidence="2">SMI1/KNR4 family protein</fullName>
    </submittedName>
</protein>
<keyword evidence="3" id="KW-1185">Reference proteome</keyword>
<feature type="domain" description="Knr4/Smi1-like" evidence="1">
    <location>
        <begin position="9"/>
        <end position="147"/>
    </location>
</feature>
<proteinExistence type="predicted"/>
<sequence length="149" mass="17519">MEFKMEFGRTTHKSIKEFEEKINFKLPTDYESFLLVYNGGIPLKNRFLINRLQGFDSIDLFFGLSLDKDFLNLNYQLDYYEDRFPPGIIPIGEDPGGNYICLDANQRENYGRIYFYDHEVENEDAQGNPTRNNLFLVAINFGEFLKSLQ</sequence>
<reference evidence="2 3" key="1">
    <citation type="submission" date="2022-04" db="EMBL/GenBank/DDBJ databases">
        <title>Spirosoma sp. strain RP8 genome sequencing and assembly.</title>
        <authorList>
            <person name="Jung Y."/>
        </authorList>
    </citation>
    <scope>NUCLEOTIDE SEQUENCE [LARGE SCALE GENOMIC DNA]</scope>
    <source>
        <strain evidence="2 3">RP8</strain>
    </source>
</reference>
<evidence type="ECO:0000259" key="1">
    <source>
        <dbReference type="SMART" id="SM00860"/>
    </source>
</evidence>
<dbReference type="EMBL" id="JALPRF010000012">
    <property type="protein sequence ID" value="MCK8495869.1"/>
    <property type="molecule type" value="Genomic_DNA"/>
</dbReference>
<dbReference type="Gene3D" id="3.40.1580.10">
    <property type="entry name" value="SMI1/KNR4-like"/>
    <property type="match status" value="1"/>
</dbReference>